<evidence type="ECO:0000313" key="5">
    <source>
        <dbReference type="Proteomes" id="UP000180175"/>
    </source>
</evidence>
<evidence type="ECO:0000313" key="4">
    <source>
        <dbReference type="EMBL" id="QOY36735.1"/>
    </source>
</evidence>
<dbReference type="AlphaFoldDB" id="A0A1S2LCL3"/>
<dbReference type="OrthoDB" id="2793163at2"/>
<accession>A0A1S2LCL3</accession>
<reference evidence="4" key="4">
    <citation type="submission" date="2020-10" db="EMBL/GenBank/DDBJ databases">
        <authorList>
            <person name="Bassil N.M."/>
            <person name="Lloyd J.R."/>
        </authorList>
    </citation>
    <scope>NUCLEOTIDE SEQUENCE</scope>
    <source>
        <strain evidence="4">NB2006</strain>
    </source>
</reference>
<gene>
    <name evidence="4" type="ORF">AWH56_003505</name>
    <name evidence="3" type="ORF">AWH56_08245</name>
    <name evidence="2" type="ORF">AWH56_17050</name>
</gene>
<dbReference type="EMBL" id="LQXD01000073">
    <property type="protein sequence ID" value="OIJ20184.1"/>
    <property type="molecule type" value="Genomic_DNA"/>
</dbReference>
<dbReference type="KEGG" id="aia:AWH56_003505"/>
<feature type="coiled-coil region" evidence="1">
    <location>
        <begin position="274"/>
        <end position="373"/>
    </location>
</feature>
<proteinExistence type="predicted"/>
<keyword evidence="5" id="KW-1185">Reference proteome</keyword>
<protein>
    <recommendedName>
        <fullName evidence="6">DUF2325 domain-containing protein</fullName>
    </recommendedName>
</protein>
<sequence>MIEIEIIASRDCIHCGQTVETRIKEVEKHTKDTTPWIMFYAHLFELPRLKCCDTNFLPSHIVVKSHSPIDDSLFSGKTKFKVGSEEVPVIIDEANDFAVTRTFKEQLELDKQLAKQKKLWERQKDEFFHKTYTYFTVHFEQIIDEMDHQEVLDILRTFEDGYVLTSPQIPRRFVYKGKNERKLITKWIKKEIKSLAQAESEEIKKYLFFLIVDYFVQLKLIPQIHYLKWDPQKFEKMIGESLLTYLLVSFPLTSYFSFLKDEAILNLTNKGHFQKELRQLLEKTQKELAAVANNNSKLQQTIETQKKTIADLEAKNEKLRLQNSRLEDQLNETGEELLIARQSQKIKELKGLVNELQDEIKELRPLVEAKEQRVSLPEEEASAIPKAEEVIDYSLLNGKTVGIFGDIQGYETEEDTYPCKILSCESLKNPNAVGILRESDILVVLTQHISHSCMWSIKEFANQNDLPVIYSRHTNVEIILNQILTTINQKERSLT</sequence>
<reference evidence="4 5" key="3">
    <citation type="journal article" date="2019" name="Int. J. Syst. Evol. Microbiol.">
        <title>Anaerobacillus isosaccharinicus sp. nov., an alkaliphilic bacterium which degrades isosaccharinic acid.</title>
        <authorList>
            <person name="Bassil N.M."/>
            <person name="Lloyd J.R."/>
        </authorList>
    </citation>
    <scope>NUCLEOTIDE SEQUENCE [LARGE SCALE GENOMIC DNA]</scope>
    <source>
        <strain evidence="4 5">NB2006</strain>
    </source>
</reference>
<dbReference type="EMBL" id="LQXD01000148">
    <property type="protein sequence ID" value="OIJ10064.1"/>
    <property type="molecule type" value="Genomic_DNA"/>
</dbReference>
<reference evidence="2 5" key="1">
    <citation type="submission" date="2016-10" db="EMBL/GenBank/DDBJ databases">
        <title>Draft genome sequences of four alkaliphilic bacteria belonging to the Anaerobacillus genus.</title>
        <authorList>
            <person name="Bassil N.M."/>
            <person name="Lloyd J.R."/>
        </authorList>
    </citation>
    <scope>NUCLEOTIDE SEQUENCE [LARGE SCALE GENOMIC DNA]</scope>
    <source>
        <strain evidence="2 5">NB2006</strain>
    </source>
</reference>
<dbReference type="Proteomes" id="UP000180175">
    <property type="component" value="Chromosome"/>
</dbReference>
<name>A0A1S2LCL3_9BACI</name>
<reference evidence="4 5" key="2">
    <citation type="journal article" date="2017" name="Genome Announc.">
        <title>Draft Genome Sequences of Four Alkaliphilic Bacteria Belonging to the Anaerobacillus Genus.</title>
        <authorList>
            <person name="Bassil N.M."/>
            <person name="Lloyd J.R."/>
        </authorList>
    </citation>
    <scope>NUCLEOTIDE SEQUENCE [LARGE SCALE GENOMIC DNA]</scope>
    <source>
        <strain evidence="4 5">NB2006</strain>
    </source>
</reference>
<evidence type="ECO:0000313" key="2">
    <source>
        <dbReference type="EMBL" id="OIJ10064.1"/>
    </source>
</evidence>
<dbReference type="EMBL" id="CP063356">
    <property type="protein sequence ID" value="QOY36735.1"/>
    <property type="molecule type" value="Genomic_DNA"/>
</dbReference>
<evidence type="ECO:0000256" key="1">
    <source>
        <dbReference type="SAM" id="Coils"/>
    </source>
</evidence>
<dbReference type="RefSeq" id="WP_071316693.1">
    <property type="nucleotide sequence ID" value="NZ_CP063356.2"/>
</dbReference>
<organism evidence="2 5">
    <name type="scientific">Anaerobacillus isosaccharinicus</name>
    <dbReference type="NCBI Taxonomy" id="1532552"/>
    <lineage>
        <taxon>Bacteria</taxon>
        <taxon>Bacillati</taxon>
        <taxon>Bacillota</taxon>
        <taxon>Bacilli</taxon>
        <taxon>Bacillales</taxon>
        <taxon>Bacillaceae</taxon>
        <taxon>Anaerobacillus</taxon>
    </lineage>
</organism>
<evidence type="ECO:0000313" key="3">
    <source>
        <dbReference type="EMBL" id="OIJ20184.1"/>
    </source>
</evidence>
<evidence type="ECO:0008006" key="6">
    <source>
        <dbReference type="Google" id="ProtNLM"/>
    </source>
</evidence>
<keyword evidence="1" id="KW-0175">Coiled coil</keyword>